<keyword evidence="2" id="KW-0472">Membrane</keyword>
<keyword evidence="2" id="KW-0812">Transmembrane</keyword>
<dbReference type="EMBL" id="AMZH03012831">
    <property type="protein sequence ID" value="RRT50322.1"/>
    <property type="molecule type" value="Genomic_DNA"/>
</dbReference>
<gene>
    <name evidence="3" type="ORF">B296_00043645</name>
</gene>
<proteinExistence type="predicted"/>
<dbReference type="Proteomes" id="UP000287651">
    <property type="component" value="Unassembled WGS sequence"/>
</dbReference>
<comment type="caution">
    <text evidence="3">The sequence shown here is derived from an EMBL/GenBank/DDBJ whole genome shotgun (WGS) entry which is preliminary data.</text>
</comment>
<evidence type="ECO:0000313" key="3">
    <source>
        <dbReference type="EMBL" id="RRT50322.1"/>
    </source>
</evidence>
<dbReference type="AlphaFoldDB" id="A0A426YEZ1"/>
<evidence type="ECO:0000313" key="4">
    <source>
        <dbReference type="Proteomes" id="UP000287651"/>
    </source>
</evidence>
<feature type="transmembrane region" description="Helical" evidence="2">
    <location>
        <begin position="47"/>
        <end position="65"/>
    </location>
</feature>
<accession>A0A426YEZ1</accession>
<reference evidence="3 4" key="1">
    <citation type="journal article" date="2014" name="Agronomy (Basel)">
        <title>A Draft Genome Sequence for Ensete ventricosum, the Drought-Tolerant Tree Against Hunger.</title>
        <authorList>
            <person name="Harrison J."/>
            <person name="Moore K.A."/>
            <person name="Paszkiewicz K."/>
            <person name="Jones T."/>
            <person name="Grant M."/>
            <person name="Ambacheew D."/>
            <person name="Muzemil S."/>
            <person name="Studholme D.J."/>
        </authorList>
    </citation>
    <scope>NUCLEOTIDE SEQUENCE [LARGE SCALE GENOMIC DNA]</scope>
</reference>
<organism evidence="3 4">
    <name type="scientific">Ensete ventricosum</name>
    <name type="common">Abyssinian banana</name>
    <name type="synonym">Musa ensete</name>
    <dbReference type="NCBI Taxonomy" id="4639"/>
    <lineage>
        <taxon>Eukaryota</taxon>
        <taxon>Viridiplantae</taxon>
        <taxon>Streptophyta</taxon>
        <taxon>Embryophyta</taxon>
        <taxon>Tracheophyta</taxon>
        <taxon>Spermatophyta</taxon>
        <taxon>Magnoliopsida</taxon>
        <taxon>Liliopsida</taxon>
        <taxon>Zingiberales</taxon>
        <taxon>Musaceae</taxon>
        <taxon>Ensete</taxon>
    </lineage>
</organism>
<evidence type="ECO:0000256" key="1">
    <source>
        <dbReference type="SAM" id="MobiDB-lite"/>
    </source>
</evidence>
<evidence type="ECO:0000256" key="2">
    <source>
        <dbReference type="SAM" id="Phobius"/>
    </source>
</evidence>
<feature type="region of interest" description="Disordered" evidence="1">
    <location>
        <begin position="1"/>
        <end position="26"/>
    </location>
</feature>
<keyword evidence="2" id="KW-1133">Transmembrane helix</keyword>
<name>A0A426YEZ1_ENSVE</name>
<protein>
    <submittedName>
        <fullName evidence="3">Uncharacterized protein</fullName>
    </submittedName>
</protein>
<sequence length="66" mass="7466">MQKSIAELTEEVESVSSSTMDGFNPRSTLTMQSQVPQVRILSLSVKLFSLFGCFIFVICFSFVFLY</sequence>